<comment type="caution">
    <text evidence="12">The sequence shown here is derived from an EMBL/GenBank/DDBJ whole genome shotgun (WGS) entry which is preliminary data.</text>
</comment>
<gene>
    <name evidence="12" type="primary">Slc9a3r1_0</name>
    <name evidence="12" type="ORF">N1851_022125</name>
</gene>
<dbReference type="Pfam" id="PF09007">
    <property type="entry name" value="EBP50_C"/>
    <property type="match status" value="1"/>
</dbReference>
<keyword evidence="13" id="KW-1185">Reference proteome</keyword>
<evidence type="ECO:0000256" key="4">
    <source>
        <dbReference type="ARBA" id="ARBA00016876"/>
    </source>
</evidence>
<evidence type="ECO:0000256" key="1">
    <source>
        <dbReference type="ARBA" id="ARBA00004105"/>
    </source>
</evidence>
<evidence type="ECO:0000259" key="11">
    <source>
        <dbReference type="PROSITE" id="PS50106"/>
    </source>
</evidence>
<evidence type="ECO:0000256" key="10">
    <source>
        <dbReference type="SAM" id="MobiDB-lite"/>
    </source>
</evidence>
<dbReference type="GO" id="GO:0005902">
    <property type="term" value="C:microvillus"/>
    <property type="evidence" value="ECO:0007669"/>
    <property type="project" value="UniProtKB-SubCell"/>
</dbReference>
<evidence type="ECO:0000256" key="7">
    <source>
        <dbReference type="ARBA" id="ARBA00032825"/>
    </source>
</evidence>
<dbReference type="GO" id="GO:0016324">
    <property type="term" value="C:apical plasma membrane"/>
    <property type="evidence" value="ECO:0007669"/>
    <property type="project" value="TreeGrafter"/>
</dbReference>
<dbReference type="InterPro" id="IPR001478">
    <property type="entry name" value="PDZ"/>
</dbReference>
<dbReference type="InterPro" id="IPR015098">
    <property type="entry name" value="EBP50_C"/>
</dbReference>
<accession>A0AA47NXH3</accession>
<evidence type="ECO:0000313" key="12">
    <source>
        <dbReference type="EMBL" id="KAK0140885.1"/>
    </source>
</evidence>
<protein>
    <recommendedName>
        <fullName evidence="4">Na(+)/H(+) exchange regulatory cofactor NHE-RF1</fullName>
    </recommendedName>
    <alternativeName>
        <fullName evidence="8">Ezrin-radixin-moesin-binding phosphoprotein 50</fullName>
    </alternativeName>
    <alternativeName>
        <fullName evidence="7">Regulatory cofactor of Na(+)/H(+) exchanger</fullName>
    </alternativeName>
    <alternativeName>
        <fullName evidence="6">Sodium-hydrogen exchanger regulatory factor 1</fullName>
    </alternativeName>
    <alternativeName>
        <fullName evidence="9">Solute carrier family 9 isoform A3 regulatory factor 1</fullName>
    </alternativeName>
</protein>
<dbReference type="Proteomes" id="UP001174136">
    <property type="component" value="Unassembled WGS sequence"/>
</dbReference>
<feature type="compositionally biased region" description="Basic residues" evidence="10">
    <location>
        <begin position="1"/>
        <end position="12"/>
    </location>
</feature>
<feature type="compositionally biased region" description="Basic and acidic residues" evidence="10">
    <location>
        <begin position="231"/>
        <end position="241"/>
    </location>
</feature>
<evidence type="ECO:0000256" key="5">
    <source>
        <dbReference type="ARBA" id="ARBA00022737"/>
    </source>
</evidence>
<dbReference type="PROSITE" id="PS50106">
    <property type="entry name" value="PDZ"/>
    <property type="match status" value="1"/>
</dbReference>
<dbReference type="Gene3D" id="2.30.42.10">
    <property type="match status" value="1"/>
</dbReference>
<dbReference type="EMBL" id="JAOPHQ010004001">
    <property type="protein sequence ID" value="KAK0140885.1"/>
    <property type="molecule type" value="Genomic_DNA"/>
</dbReference>
<dbReference type="GO" id="GO:0001726">
    <property type="term" value="C:ruffle"/>
    <property type="evidence" value="ECO:0007669"/>
    <property type="project" value="UniProtKB-SubCell"/>
</dbReference>
<dbReference type="InterPro" id="IPR051067">
    <property type="entry name" value="NHER"/>
</dbReference>
<evidence type="ECO:0000256" key="3">
    <source>
        <dbReference type="ARBA" id="ARBA00004486"/>
    </source>
</evidence>
<feature type="domain" description="PDZ" evidence="11">
    <location>
        <begin position="51"/>
        <end position="131"/>
    </location>
</feature>
<dbReference type="CDD" id="cd06768">
    <property type="entry name" value="PDZ_NHERF-like"/>
    <property type="match status" value="1"/>
</dbReference>
<keyword evidence="5" id="KW-0677">Repeat</keyword>
<dbReference type="Pfam" id="PF00595">
    <property type="entry name" value="PDZ"/>
    <property type="match status" value="1"/>
</dbReference>
<reference evidence="12" key="1">
    <citation type="journal article" date="2023" name="Front. Mar. Sci.">
        <title>A new Merluccius polli reference genome to investigate the effects of global change in West African waters.</title>
        <authorList>
            <person name="Mateo J.L."/>
            <person name="Blanco-Fernandez C."/>
            <person name="Garcia-Vazquez E."/>
            <person name="Machado-Schiaffino G."/>
        </authorList>
    </citation>
    <scope>NUCLEOTIDE SEQUENCE</scope>
    <source>
        <strain evidence="12">C29</strain>
        <tissue evidence="12">Fin</tissue>
    </source>
</reference>
<dbReference type="AlphaFoldDB" id="A0AA47NXH3"/>
<evidence type="ECO:0000256" key="9">
    <source>
        <dbReference type="ARBA" id="ARBA00033293"/>
    </source>
</evidence>
<proteinExistence type="predicted"/>
<comment type="subcellular location">
    <subcellularLocation>
        <location evidence="3">Cell projection</location>
        <location evidence="3">Filopodium</location>
    </subcellularLocation>
    <subcellularLocation>
        <location evidence="1">Cell projection</location>
        <location evidence="1">Microvillus</location>
    </subcellularLocation>
    <subcellularLocation>
        <location evidence="2">Cell projection</location>
        <location evidence="2">Ruffle</location>
    </subcellularLocation>
</comment>
<dbReference type="InterPro" id="IPR036034">
    <property type="entry name" value="PDZ_sf"/>
</dbReference>
<dbReference type="SMART" id="SM00228">
    <property type="entry name" value="PDZ"/>
    <property type="match status" value="1"/>
</dbReference>
<dbReference type="PANTHER" id="PTHR14191:SF7">
    <property type="entry name" value="NA(+)_H(+) EXCHANGE REGULATORY COFACTOR NHE-RF1"/>
    <property type="match status" value="1"/>
</dbReference>
<feature type="region of interest" description="Disordered" evidence="10">
    <location>
        <begin position="145"/>
        <end position="241"/>
    </location>
</feature>
<evidence type="ECO:0000256" key="6">
    <source>
        <dbReference type="ARBA" id="ARBA00030310"/>
    </source>
</evidence>
<sequence>MEARCSRMRHCGGSRNNLTPPTGPKHRERRLYTTQDFPSRKEASAALRPRLCHMAKGANGYGFNLHSEKTKPGQFIRAVDDHSPAQRSGLLPRDKILQVNGVSVAGMQHAEVVAVIKAGGEETTMLVVDPEAEAYFTSCNVLPTEEHLTGPLPERGSRVSMDEVNSRTAADPSPSSYGSSSNAAPPSVAPAVTIEAVPEPAGDSSLSLSLAQVKERAHQKRSAKKAPTMDWSKRNELFSNL</sequence>
<feature type="region of interest" description="Disordered" evidence="10">
    <location>
        <begin position="1"/>
        <end position="28"/>
    </location>
</feature>
<name>A0AA47NXH3_MERPO</name>
<organism evidence="12 13">
    <name type="scientific">Merluccius polli</name>
    <name type="common">Benguela hake</name>
    <name type="synonym">Merluccius cadenati</name>
    <dbReference type="NCBI Taxonomy" id="89951"/>
    <lineage>
        <taxon>Eukaryota</taxon>
        <taxon>Metazoa</taxon>
        <taxon>Chordata</taxon>
        <taxon>Craniata</taxon>
        <taxon>Vertebrata</taxon>
        <taxon>Euteleostomi</taxon>
        <taxon>Actinopterygii</taxon>
        <taxon>Neopterygii</taxon>
        <taxon>Teleostei</taxon>
        <taxon>Neoteleostei</taxon>
        <taxon>Acanthomorphata</taxon>
        <taxon>Zeiogadaria</taxon>
        <taxon>Gadariae</taxon>
        <taxon>Gadiformes</taxon>
        <taxon>Gadoidei</taxon>
        <taxon>Merlucciidae</taxon>
        <taxon>Merluccius</taxon>
    </lineage>
</organism>
<evidence type="ECO:0000313" key="13">
    <source>
        <dbReference type="Proteomes" id="UP001174136"/>
    </source>
</evidence>
<dbReference type="GO" id="GO:0072659">
    <property type="term" value="P:protein localization to plasma membrane"/>
    <property type="evidence" value="ECO:0007669"/>
    <property type="project" value="TreeGrafter"/>
</dbReference>
<dbReference type="GO" id="GO:0030175">
    <property type="term" value="C:filopodium"/>
    <property type="evidence" value="ECO:0007669"/>
    <property type="project" value="UniProtKB-SubCell"/>
</dbReference>
<dbReference type="GO" id="GO:0043495">
    <property type="term" value="F:protein-membrane adaptor activity"/>
    <property type="evidence" value="ECO:0007669"/>
    <property type="project" value="TreeGrafter"/>
</dbReference>
<dbReference type="GO" id="GO:0005102">
    <property type="term" value="F:signaling receptor binding"/>
    <property type="evidence" value="ECO:0007669"/>
    <property type="project" value="TreeGrafter"/>
</dbReference>
<feature type="compositionally biased region" description="Low complexity" evidence="10">
    <location>
        <begin position="169"/>
        <end position="192"/>
    </location>
</feature>
<dbReference type="SUPFAM" id="SSF50156">
    <property type="entry name" value="PDZ domain-like"/>
    <property type="match status" value="1"/>
</dbReference>
<evidence type="ECO:0000256" key="8">
    <source>
        <dbReference type="ARBA" id="ARBA00032844"/>
    </source>
</evidence>
<evidence type="ECO:0000256" key="2">
    <source>
        <dbReference type="ARBA" id="ARBA00004466"/>
    </source>
</evidence>
<feature type="compositionally biased region" description="Basic and acidic residues" evidence="10">
    <location>
        <begin position="155"/>
        <end position="165"/>
    </location>
</feature>
<dbReference type="PANTHER" id="PTHR14191">
    <property type="entry name" value="PDZ DOMAIN CONTAINING PROTEIN"/>
    <property type="match status" value="1"/>
</dbReference>